<sequence length="360" mass="41387">MTWFLYFLLTTGMTLGQDEHQTRLEDIENENLISERRSSSDFSNAKSNSVSFTTSKPISPQLQFGFTPIKEYFTSSTESPNPSLNSLPNYQNRGQILFNSYQPQTAQRYQTQSYQQPQQQTYQYQIQPQRQNNQYPSQQPQNYNIQESNPVEYLQPQAQALQATQVVYQSEIGKADQYAQVVPQYSTLPQQYQSVTPSQVTQQKQQEFSQYSTFPQQQQDMQTYQNEQSSKSPAFQENQQLSQFNIVQQGKLTSQTVLPSKEVQYQQEALQYQDSIGSLQKPGGSNQVHVQDISSLQYLQPQLHGLEGVPYFGNGQVGSGFLNSFQDVFRLVKIKSKTLLEQILLLAANMYKFRLIKLNS</sequence>
<dbReference type="KEGG" id="apln:108743310"/>
<feature type="compositionally biased region" description="Low complexity" evidence="1">
    <location>
        <begin position="40"/>
        <end position="51"/>
    </location>
</feature>
<evidence type="ECO:0000256" key="1">
    <source>
        <dbReference type="SAM" id="MobiDB-lite"/>
    </source>
</evidence>
<name>A0A1W4XNJ6_AGRPL</name>
<keyword evidence="4" id="KW-0418">Kinase</keyword>
<accession>A0A1W4XNJ6</accession>
<dbReference type="GeneID" id="108743310"/>
<dbReference type="RefSeq" id="XP_018334342.1">
    <property type="nucleotide sequence ID" value="XM_018478840.2"/>
</dbReference>
<keyword evidence="2" id="KW-0732">Signal</keyword>
<feature type="region of interest" description="Disordered" evidence="1">
    <location>
        <begin position="28"/>
        <end position="54"/>
    </location>
</feature>
<keyword evidence="4" id="KW-0808">Transferase</keyword>
<proteinExistence type="predicted"/>
<dbReference type="InParanoid" id="A0A1W4XNJ6"/>
<feature type="region of interest" description="Disordered" evidence="1">
    <location>
        <begin position="206"/>
        <end position="235"/>
    </location>
</feature>
<evidence type="ECO:0000313" key="4">
    <source>
        <dbReference type="RefSeq" id="XP_018334342.1"/>
    </source>
</evidence>
<dbReference type="AlphaFoldDB" id="A0A1W4XNJ6"/>
<feature type="chain" id="PRO_5010730001" evidence="2">
    <location>
        <begin position="17"/>
        <end position="360"/>
    </location>
</feature>
<evidence type="ECO:0000313" key="3">
    <source>
        <dbReference type="Proteomes" id="UP000192223"/>
    </source>
</evidence>
<feature type="signal peptide" evidence="2">
    <location>
        <begin position="1"/>
        <end position="16"/>
    </location>
</feature>
<gene>
    <name evidence="4" type="primary">LOC108743310</name>
</gene>
<reference evidence="4" key="1">
    <citation type="submission" date="2025-08" db="UniProtKB">
        <authorList>
            <consortium name="RefSeq"/>
        </authorList>
    </citation>
    <scope>IDENTIFICATION</scope>
    <source>
        <tissue evidence="4">Entire body</tissue>
    </source>
</reference>
<protein>
    <submittedName>
        <fullName evidence="4">Probable serine/threonine-protein kinase fhkB</fullName>
    </submittedName>
</protein>
<dbReference type="Proteomes" id="UP000192223">
    <property type="component" value="Unplaced"/>
</dbReference>
<keyword evidence="3" id="KW-1185">Reference proteome</keyword>
<dbReference type="GO" id="GO:0016301">
    <property type="term" value="F:kinase activity"/>
    <property type="evidence" value="ECO:0007669"/>
    <property type="project" value="UniProtKB-KW"/>
</dbReference>
<evidence type="ECO:0000256" key="2">
    <source>
        <dbReference type="SAM" id="SignalP"/>
    </source>
</evidence>
<organism evidence="3 4">
    <name type="scientific">Agrilus planipennis</name>
    <name type="common">Emerald ash borer</name>
    <name type="synonym">Agrilus marcopoli</name>
    <dbReference type="NCBI Taxonomy" id="224129"/>
    <lineage>
        <taxon>Eukaryota</taxon>
        <taxon>Metazoa</taxon>
        <taxon>Ecdysozoa</taxon>
        <taxon>Arthropoda</taxon>
        <taxon>Hexapoda</taxon>
        <taxon>Insecta</taxon>
        <taxon>Pterygota</taxon>
        <taxon>Neoptera</taxon>
        <taxon>Endopterygota</taxon>
        <taxon>Coleoptera</taxon>
        <taxon>Polyphaga</taxon>
        <taxon>Elateriformia</taxon>
        <taxon>Buprestoidea</taxon>
        <taxon>Buprestidae</taxon>
        <taxon>Agrilinae</taxon>
        <taxon>Agrilus</taxon>
    </lineage>
</organism>